<dbReference type="AlphaFoldDB" id="A0A0U0S3H2"/>
<evidence type="ECO:0000313" key="2">
    <source>
        <dbReference type="EMBL" id="COY48548.1"/>
    </source>
</evidence>
<dbReference type="EMBL" id="CSBK01001262">
    <property type="protein sequence ID" value="COY48548.1"/>
    <property type="molecule type" value="Genomic_DNA"/>
</dbReference>
<name>A0A0U0S3H2_MYCTX</name>
<organism evidence="1 3">
    <name type="scientific">Mycobacterium tuberculosis</name>
    <dbReference type="NCBI Taxonomy" id="1773"/>
    <lineage>
        <taxon>Bacteria</taxon>
        <taxon>Bacillati</taxon>
        <taxon>Actinomycetota</taxon>
        <taxon>Actinomycetes</taxon>
        <taxon>Mycobacteriales</taxon>
        <taxon>Mycobacteriaceae</taxon>
        <taxon>Mycobacterium</taxon>
        <taxon>Mycobacterium tuberculosis complex</taxon>
    </lineage>
</organism>
<reference evidence="3 4" key="2">
    <citation type="submission" date="2015-03" db="EMBL/GenBank/DDBJ databases">
        <authorList>
            <consortium name="Pathogen Informatics"/>
        </authorList>
    </citation>
    <scope>NUCLEOTIDE SEQUENCE [LARGE SCALE GENOMIC DNA]</scope>
    <source>
        <strain evidence="3">K00500041</strain>
        <strain evidence="4">N09902308</strain>
    </source>
</reference>
<evidence type="ECO:0000313" key="4">
    <source>
        <dbReference type="Proteomes" id="UP000039021"/>
    </source>
</evidence>
<reference evidence="1" key="1">
    <citation type="submission" date="2015-03" db="EMBL/GenBank/DDBJ databases">
        <authorList>
            <person name="Murphy D."/>
        </authorList>
    </citation>
    <scope>NUCLEOTIDE SEQUENCE [LARGE SCALE GENOMIC DNA]</scope>
    <source>
        <strain evidence="1">K00500041</strain>
    </source>
</reference>
<sequence length="85" mass="9627">MKIVATFSSVTDCPADRVTWMSWPPRLVSLATRYCASTRWPSRHRVLRAATAIAIPDCDVWVRNNTESARTSISAVVRCWLDSCR</sequence>
<evidence type="ECO:0000313" key="1">
    <source>
        <dbReference type="EMBL" id="COW40691.1"/>
    </source>
</evidence>
<dbReference type="EMBL" id="CSAE01000506">
    <property type="protein sequence ID" value="COW40691.1"/>
    <property type="molecule type" value="Genomic_DNA"/>
</dbReference>
<accession>A0A0U0S3H2</accession>
<protein>
    <submittedName>
        <fullName evidence="1">Uncharacterized protein</fullName>
    </submittedName>
</protein>
<proteinExistence type="predicted"/>
<gene>
    <name evidence="1" type="ORF">ERS007703_03591</name>
    <name evidence="2" type="ORF">ERS007739_02682</name>
</gene>
<reference evidence="2" key="3">
    <citation type="submission" date="2015-03" db="EMBL/GenBank/DDBJ databases">
        <authorList>
            <consortium name="Pathogen Informatics"/>
            <person name="Murphy D."/>
        </authorList>
    </citation>
    <scope>NUCLEOTIDE SEQUENCE</scope>
    <source>
        <strain evidence="2">N09902308</strain>
    </source>
</reference>
<dbReference type="Proteomes" id="UP000038802">
    <property type="component" value="Unassembled WGS sequence"/>
</dbReference>
<evidence type="ECO:0000313" key="3">
    <source>
        <dbReference type="Proteomes" id="UP000038802"/>
    </source>
</evidence>
<dbReference type="Proteomes" id="UP000039021">
    <property type="component" value="Unassembled WGS sequence"/>
</dbReference>